<keyword evidence="1" id="KW-0175">Coiled coil</keyword>
<dbReference type="EMBL" id="CP014248">
    <property type="protein sequence ID" value="AMD22873.1"/>
    <property type="molecule type" value="Genomic_DNA"/>
</dbReference>
<proteinExistence type="predicted"/>
<feature type="compositionally biased region" description="Basic and acidic residues" evidence="2">
    <location>
        <begin position="154"/>
        <end position="170"/>
    </location>
</feature>
<sequence>MMSPNSAQNSGDQSICLLDLTFMKQKSLCEAPSFVELAINGILDQDTFLAKRVVKFNESPIGPETVRNSSSDVTPKSILRIKQPESSQSQDDDSKDKVLLLLRRCFNLCNLDIEGIEQRPLVENLESISYGILATFRFHECCYKYAHELETTVKARQERSPEKADRDSSRSRNGLQQEVVTWKLEAEELGIKNSVLMGENGKLVSEMTSLRQTIRNMNDEIDNFKFQLNDKDTQLQKLKDKIKDNNSERQTQIDRFQNLTQQLEKVISQRASTISHLKENRQTLRKQLAKSTELTINLKGENTRLVSHFDTLVNMFNEAENNPNNNFSFRYPQHLKLKYNIDSNTPSREYRPVQLSPNKSSRKYNSSNKLTSAFI</sequence>
<evidence type="ECO:0000313" key="4">
    <source>
        <dbReference type="Proteomes" id="UP000243052"/>
    </source>
</evidence>
<feature type="region of interest" description="Disordered" evidence="2">
    <location>
        <begin position="154"/>
        <end position="174"/>
    </location>
</feature>
<dbReference type="OrthoDB" id="10255522at2759"/>
<dbReference type="GeneID" id="28726238"/>
<dbReference type="Proteomes" id="UP000243052">
    <property type="component" value="Chromosome viii"/>
</dbReference>
<reference evidence="3 4" key="1">
    <citation type="submission" date="2016-01" db="EMBL/GenBank/DDBJ databases">
        <title>Genome sequence of the yeast Holleya sinecauda.</title>
        <authorList>
            <person name="Dietrich F.S."/>
        </authorList>
    </citation>
    <scope>NUCLEOTIDE SEQUENCE [LARGE SCALE GENOMIC DNA]</scope>
    <source>
        <strain evidence="3 4">ATCC 58844</strain>
    </source>
</reference>
<gene>
    <name evidence="3" type="ORF">AW171_hschr84932</name>
</gene>
<feature type="compositionally biased region" description="Low complexity" evidence="2">
    <location>
        <begin position="356"/>
        <end position="369"/>
    </location>
</feature>
<accession>A0A109V0P0</accession>
<evidence type="ECO:0000256" key="1">
    <source>
        <dbReference type="SAM" id="Coils"/>
    </source>
</evidence>
<organism evidence="3 4">
    <name type="scientific">Eremothecium sinecaudum</name>
    <dbReference type="NCBI Taxonomy" id="45286"/>
    <lineage>
        <taxon>Eukaryota</taxon>
        <taxon>Fungi</taxon>
        <taxon>Dikarya</taxon>
        <taxon>Ascomycota</taxon>
        <taxon>Saccharomycotina</taxon>
        <taxon>Saccharomycetes</taxon>
        <taxon>Saccharomycetales</taxon>
        <taxon>Saccharomycetaceae</taxon>
        <taxon>Eremothecium</taxon>
    </lineage>
</organism>
<feature type="region of interest" description="Disordered" evidence="2">
    <location>
        <begin position="343"/>
        <end position="375"/>
    </location>
</feature>
<dbReference type="RefSeq" id="XP_017989869.1">
    <property type="nucleotide sequence ID" value="XM_018134380.1"/>
</dbReference>
<evidence type="ECO:0000313" key="3">
    <source>
        <dbReference type="EMBL" id="AMD22873.1"/>
    </source>
</evidence>
<feature type="coiled-coil region" evidence="1">
    <location>
        <begin position="207"/>
        <end position="294"/>
    </location>
</feature>
<evidence type="ECO:0000256" key="2">
    <source>
        <dbReference type="SAM" id="MobiDB-lite"/>
    </source>
</evidence>
<keyword evidence="4" id="KW-1185">Reference proteome</keyword>
<feature type="region of interest" description="Disordered" evidence="2">
    <location>
        <begin position="64"/>
        <end position="93"/>
    </location>
</feature>
<dbReference type="AlphaFoldDB" id="A0A109V0P0"/>
<name>A0A109V0P0_9SACH</name>
<protein>
    <submittedName>
        <fullName evidence="3">HHR104Cp</fullName>
    </submittedName>
</protein>